<sequence>MHEAFEETSEQREVRREALQVEAVGPVLLPGSWTIRWKVTRIIGTIQLHAMRLKADVDFIEACL</sequence>
<proteinExistence type="predicted"/>
<protein>
    <submittedName>
        <fullName evidence="1">Uncharacterized protein</fullName>
    </submittedName>
</protein>
<accession>A0A9P7UF96</accession>
<comment type="caution">
    <text evidence="1">The sequence shown here is derived from an EMBL/GenBank/DDBJ whole genome shotgun (WGS) entry which is preliminary data.</text>
</comment>
<reference evidence="1" key="1">
    <citation type="submission" date="2021-05" db="EMBL/GenBank/DDBJ databases">
        <title>Comparative genomics of three Colletotrichum scovillei strains and genetic complementation revealed genes involved fungal growth and virulence on chili pepper.</title>
        <authorList>
            <person name="Hsieh D.-K."/>
            <person name="Chuang S.-C."/>
            <person name="Chen C.-Y."/>
            <person name="Chao Y.-T."/>
            <person name="Lu M.-Y.J."/>
            <person name="Lee M.-H."/>
            <person name="Shih M.-C."/>
        </authorList>
    </citation>
    <scope>NUCLEOTIDE SEQUENCE</scope>
    <source>
        <strain evidence="1">Coll-153</strain>
    </source>
</reference>
<evidence type="ECO:0000313" key="1">
    <source>
        <dbReference type="EMBL" id="KAG7054578.1"/>
    </source>
</evidence>
<organism evidence="1 2">
    <name type="scientific">Colletotrichum scovillei</name>
    <dbReference type="NCBI Taxonomy" id="1209932"/>
    <lineage>
        <taxon>Eukaryota</taxon>
        <taxon>Fungi</taxon>
        <taxon>Dikarya</taxon>
        <taxon>Ascomycota</taxon>
        <taxon>Pezizomycotina</taxon>
        <taxon>Sordariomycetes</taxon>
        <taxon>Hypocreomycetidae</taxon>
        <taxon>Glomerellales</taxon>
        <taxon>Glomerellaceae</taxon>
        <taxon>Colletotrichum</taxon>
        <taxon>Colletotrichum acutatum species complex</taxon>
    </lineage>
</organism>
<evidence type="ECO:0000313" key="2">
    <source>
        <dbReference type="Proteomes" id="UP000699042"/>
    </source>
</evidence>
<gene>
    <name evidence="1" type="ORF">JMJ77_007056</name>
</gene>
<keyword evidence="2" id="KW-1185">Reference proteome</keyword>
<dbReference type="EMBL" id="JAESDN010000002">
    <property type="protein sequence ID" value="KAG7054578.1"/>
    <property type="molecule type" value="Genomic_DNA"/>
</dbReference>
<name>A0A9P7UF96_9PEZI</name>
<dbReference type="Proteomes" id="UP000699042">
    <property type="component" value="Unassembled WGS sequence"/>
</dbReference>
<dbReference type="AlphaFoldDB" id="A0A9P7UF96"/>